<comment type="caution">
    <text evidence="3">The sequence shown here is derived from an EMBL/GenBank/DDBJ whole genome shotgun (WGS) entry which is preliminary data.</text>
</comment>
<dbReference type="InterPro" id="IPR057194">
    <property type="entry name" value="DUF7872"/>
</dbReference>
<keyword evidence="1" id="KW-1133">Transmembrane helix</keyword>
<evidence type="ECO:0000256" key="1">
    <source>
        <dbReference type="SAM" id="Phobius"/>
    </source>
</evidence>
<evidence type="ECO:0000313" key="4">
    <source>
        <dbReference type="Proteomes" id="UP001153365"/>
    </source>
</evidence>
<dbReference type="PANTHER" id="PTHR33339:SF1">
    <property type="entry name" value="LYSM DOMAIN-CONTAINING PROTEIN"/>
    <property type="match status" value="1"/>
</dbReference>
<dbReference type="Pfam" id="PF25278">
    <property type="entry name" value="DUF7872"/>
    <property type="match status" value="1"/>
</dbReference>
<gene>
    <name evidence="3" type="ORF">PPACK8108_LOCUS7490</name>
</gene>
<evidence type="ECO:0000313" key="3">
    <source>
        <dbReference type="EMBL" id="CAH7672672.1"/>
    </source>
</evidence>
<reference evidence="3" key="1">
    <citation type="submission" date="2022-06" db="EMBL/GenBank/DDBJ databases">
        <authorList>
            <consortium name="SYNGENTA / RWTH Aachen University"/>
        </authorList>
    </citation>
    <scope>NUCLEOTIDE SEQUENCE</scope>
</reference>
<organism evidence="3 4">
    <name type="scientific">Phakopsora pachyrhizi</name>
    <name type="common">Asian soybean rust disease fungus</name>
    <dbReference type="NCBI Taxonomy" id="170000"/>
    <lineage>
        <taxon>Eukaryota</taxon>
        <taxon>Fungi</taxon>
        <taxon>Dikarya</taxon>
        <taxon>Basidiomycota</taxon>
        <taxon>Pucciniomycotina</taxon>
        <taxon>Pucciniomycetes</taxon>
        <taxon>Pucciniales</taxon>
        <taxon>Phakopsoraceae</taxon>
        <taxon>Phakopsora</taxon>
    </lineage>
</organism>
<feature type="transmembrane region" description="Helical" evidence="1">
    <location>
        <begin position="97"/>
        <end position="120"/>
    </location>
</feature>
<name>A0AAV0AUT2_PHAPC</name>
<evidence type="ECO:0000259" key="2">
    <source>
        <dbReference type="Pfam" id="PF25278"/>
    </source>
</evidence>
<feature type="transmembrane region" description="Helical" evidence="1">
    <location>
        <begin position="126"/>
        <end position="151"/>
    </location>
</feature>
<keyword evidence="4" id="KW-1185">Reference proteome</keyword>
<sequence length="390" mass="43056">MKMDDYLKNYPNGQSVLLLDFADQVGVTNFQCGIGSSCYPSQSCSNMDPRNWFALVSAHRFNSLLNQVYLATAYATSVITDVSPSMAKDLIPESSMFWVYVAVYVTLLAATITGIPSFIFPPGLAQVGWIVAMSSMYVATAVVWIFANLYIPSPPRFHTAKVLCKLQEFESHMQSTLRNFTTKFIDSPISSQKGLYGISKDGNLFKNLTSKLDTEDLPQHESQNNHALELQFETQANLEKTLKLSSLAQILRAQDAFIIRGGEPCNGDGPGGAKAGLNQLSYCDEDGIMMNIVLAGDENQPEKLVHNAEVIYSKYGLSTQLLTEYAWNCQTKFGMPKAYNPKQSFNTTSQIDLGCVFDLPVCDLTIPKLRGKVKLMGLLEVCRKIGGLPI</sequence>
<proteinExistence type="predicted"/>
<feature type="domain" description="DUF7872" evidence="2">
    <location>
        <begin position="159"/>
        <end position="390"/>
    </location>
</feature>
<dbReference type="EMBL" id="CALTRL010001472">
    <property type="protein sequence ID" value="CAH7672672.1"/>
    <property type="molecule type" value="Genomic_DNA"/>
</dbReference>
<keyword evidence="1" id="KW-0472">Membrane</keyword>
<keyword evidence="1" id="KW-0812">Transmembrane</keyword>
<protein>
    <recommendedName>
        <fullName evidence="2">DUF7872 domain-containing protein</fullName>
    </recommendedName>
</protein>
<accession>A0AAV0AUT2</accession>
<dbReference type="Proteomes" id="UP001153365">
    <property type="component" value="Unassembled WGS sequence"/>
</dbReference>
<dbReference type="PANTHER" id="PTHR33339">
    <property type="entry name" value="LYSM DOMAIN-CONTAINING PROTEIN"/>
    <property type="match status" value="1"/>
</dbReference>
<dbReference type="AlphaFoldDB" id="A0AAV0AUT2"/>